<dbReference type="GO" id="GO:0005829">
    <property type="term" value="C:cytosol"/>
    <property type="evidence" value="ECO:0007669"/>
    <property type="project" value="TreeGrafter"/>
</dbReference>
<feature type="domain" description="HTH cro/C1-type" evidence="2">
    <location>
        <begin position="14"/>
        <end position="68"/>
    </location>
</feature>
<accession>A0A939F4E2</accession>
<reference evidence="3" key="1">
    <citation type="submission" date="2021-03" db="EMBL/GenBank/DDBJ databases">
        <authorList>
            <person name="Kim M.K."/>
        </authorList>
    </citation>
    <scope>NUCLEOTIDE SEQUENCE</scope>
    <source>
        <strain evidence="3">BT186</strain>
    </source>
</reference>
<dbReference type="CDD" id="cd00093">
    <property type="entry name" value="HTH_XRE"/>
    <property type="match status" value="1"/>
</dbReference>
<gene>
    <name evidence="3" type="ORF">J0X19_24685</name>
</gene>
<dbReference type="AlphaFoldDB" id="A0A939F4E2"/>
<dbReference type="PROSITE" id="PS50943">
    <property type="entry name" value="HTH_CROC1"/>
    <property type="match status" value="1"/>
</dbReference>
<dbReference type="SUPFAM" id="SSF47413">
    <property type="entry name" value="lambda repressor-like DNA-binding domains"/>
    <property type="match status" value="1"/>
</dbReference>
<dbReference type="Proteomes" id="UP000664144">
    <property type="component" value="Unassembled WGS sequence"/>
</dbReference>
<dbReference type="InterPro" id="IPR050807">
    <property type="entry name" value="TransReg_Diox_bact_type"/>
</dbReference>
<dbReference type="PANTHER" id="PTHR46797:SF1">
    <property type="entry name" value="METHYLPHOSPHONATE SYNTHASE"/>
    <property type="match status" value="1"/>
</dbReference>
<comment type="caution">
    <text evidence="3">The sequence shown here is derived from an EMBL/GenBank/DDBJ whole genome shotgun (WGS) entry which is preliminary data.</text>
</comment>
<proteinExistence type="predicted"/>
<organism evidence="3 4">
    <name type="scientific">Hymenobacter telluris</name>
    <dbReference type="NCBI Taxonomy" id="2816474"/>
    <lineage>
        <taxon>Bacteria</taxon>
        <taxon>Pseudomonadati</taxon>
        <taxon>Bacteroidota</taxon>
        <taxon>Cytophagia</taxon>
        <taxon>Cytophagales</taxon>
        <taxon>Hymenobacteraceae</taxon>
        <taxon>Hymenobacter</taxon>
    </lineage>
</organism>
<evidence type="ECO:0000256" key="1">
    <source>
        <dbReference type="ARBA" id="ARBA00023125"/>
    </source>
</evidence>
<dbReference type="SMART" id="SM00530">
    <property type="entry name" value="HTH_XRE"/>
    <property type="match status" value="1"/>
</dbReference>
<protein>
    <submittedName>
        <fullName evidence="3">Helix-turn-helix transcriptional regulator</fullName>
    </submittedName>
</protein>
<evidence type="ECO:0000313" key="3">
    <source>
        <dbReference type="EMBL" id="MBO0361178.1"/>
    </source>
</evidence>
<dbReference type="Gene3D" id="1.10.260.40">
    <property type="entry name" value="lambda repressor-like DNA-binding domains"/>
    <property type="match status" value="1"/>
</dbReference>
<dbReference type="RefSeq" id="WP_206987078.1">
    <property type="nucleotide sequence ID" value="NZ_JAFLQZ010000040.1"/>
</dbReference>
<dbReference type="Pfam" id="PF01381">
    <property type="entry name" value="HTH_3"/>
    <property type="match status" value="1"/>
</dbReference>
<keyword evidence="1" id="KW-0238">DNA-binding</keyword>
<dbReference type="GO" id="GO:0003700">
    <property type="term" value="F:DNA-binding transcription factor activity"/>
    <property type="evidence" value="ECO:0007669"/>
    <property type="project" value="TreeGrafter"/>
</dbReference>
<dbReference type="PANTHER" id="PTHR46797">
    <property type="entry name" value="HTH-TYPE TRANSCRIPTIONAL REGULATOR"/>
    <property type="match status" value="1"/>
</dbReference>
<evidence type="ECO:0000259" key="2">
    <source>
        <dbReference type="PROSITE" id="PS50943"/>
    </source>
</evidence>
<sequence length="89" mass="9832">MKNAAGIEAFGRHLRKLRDERGLSQQALADYADIAKPTIQRIEKGQVGATLDILLSLSKALNLPFRNLMDAPDIDFPSISQDDPKNRAT</sequence>
<dbReference type="InterPro" id="IPR010982">
    <property type="entry name" value="Lambda_DNA-bd_dom_sf"/>
</dbReference>
<dbReference type="GO" id="GO:0003677">
    <property type="term" value="F:DNA binding"/>
    <property type="evidence" value="ECO:0007669"/>
    <property type="project" value="UniProtKB-KW"/>
</dbReference>
<dbReference type="EMBL" id="JAFLQZ010000040">
    <property type="protein sequence ID" value="MBO0361178.1"/>
    <property type="molecule type" value="Genomic_DNA"/>
</dbReference>
<name>A0A939F4E2_9BACT</name>
<keyword evidence="4" id="KW-1185">Reference proteome</keyword>
<dbReference type="InterPro" id="IPR001387">
    <property type="entry name" value="Cro/C1-type_HTH"/>
</dbReference>
<evidence type="ECO:0000313" key="4">
    <source>
        <dbReference type="Proteomes" id="UP000664144"/>
    </source>
</evidence>